<keyword evidence="4" id="KW-1185">Reference proteome</keyword>
<feature type="compositionally biased region" description="Basic and acidic residues" evidence="1">
    <location>
        <begin position="136"/>
        <end position="145"/>
    </location>
</feature>
<evidence type="ECO:0000313" key="3">
    <source>
        <dbReference type="EMBL" id="KAK2854157.1"/>
    </source>
</evidence>
<feature type="compositionally biased region" description="Basic and acidic residues" evidence="1">
    <location>
        <begin position="72"/>
        <end position="87"/>
    </location>
</feature>
<dbReference type="AlphaFoldDB" id="A0AA88N9I7"/>
<dbReference type="EMBL" id="JAUPFM010000004">
    <property type="protein sequence ID" value="KAK2854157.1"/>
    <property type="molecule type" value="Genomic_DNA"/>
</dbReference>
<sequence>MKVLLLLVVSCFALHNGHGAPTTAVYKLVKCNPKDGQANCVTHQSAEMEWSPDLPGKLSAAEAQHLETTAVEDEHPDREGTDEKDTSESEQTMSSDEGESPSYEGGSGDEMYISWNSDESFSKTMTETGSGEEDMDLNKGEDKSYTGHVYRRSLREEENQWSRR</sequence>
<keyword evidence="2" id="KW-0732">Signal</keyword>
<evidence type="ECO:0000256" key="2">
    <source>
        <dbReference type="SAM" id="SignalP"/>
    </source>
</evidence>
<name>A0AA88N9I7_CHASR</name>
<protein>
    <submittedName>
        <fullName evidence="3">Uncharacterized protein</fullName>
    </submittedName>
</protein>
<comment type="caution">
    <text evidence="3">The sequence shown here is derived from an EMBL/GenBank/DDBJ whole genome shotgun (WGS) entry which is preliminary data.</text>
</comment>
<accession>A0AA88N9I7</accession>
<organism evidence="3 4">
    <name type="scientific">Channa striata</name>
    <name type="common">Snakehead murrel</name>
    <name type="synonym">Ophicephalus striatus</name>
    <dbReference type="NCBI Taxonomy" id="64152"/>
    <lineage>
        <taxon>Eukaryota</taxon>
        <taxon>Metazoa</taxon>
        <taxon>Chordata</taxon>
        <taxon>Craniata</taxon>
        <taxon>Vertebrata</taxon>
        <taxon>Euteleostomi</taxon>
        <taxon>Actinopterygii</taxon>
        <taxon>Neopterygii</taxon>
        <taxon>Teleostei</taxon>
        <taxon>Neoteleostei</taxon>
        <taxon>Acanthomorphata</taxon>
        <taxon>Anabantaria</taxon>
        <taxon>Anabantiformes</taxon>
        <taxon>Channoidei</taxon>
        <taxon>Channidae</taxon>
        <taxon>Channa</taxon>
    </lineage>
</organism>
<reference evidence="3" key="1">
    <citation type="submission" date="2023-07" db="EMBL/GenBank/DDBJ databases">
        <title>Chromosome-level Genome Assembly of Striped Snakehead (Channa striata).</title>
        <authorList>
            <person name="Liu H."/>
        </authorList>
    </citation>
    <scope>NUCLEOTIDE SEQUENCE</scope>
    <source>
        <strain evidence="3">Gz</strain>
        <tissue evidence="3">Muscle</tissue>
    </source>
</reference>
<feature type="compositionally biased region" description="Polar residues" evidence="1">
    <location>
        <begin position="114"/>
        <end position="129"/>
    </location>
</feature>
<feature type="signal peptide" evidence="2">
    <location>
        <begin position="1"/>
        <end position="19"/>
    </location>
</feature>
<feature type="compositionally biased region" description="Basic and acidic residues" evidence="1">
    <location>
        <begin position="153"/>
        <end position="164"/>
    </location>
</feature>
<feature type="chain" id="PRO_5041695792" evidence="2">
    <location>
        <begin position="20"/>
        <end position="164"/>
    </location>
</feature>
<feature type="region of interest" description="Disordered" evidence="1">
    <location>
        <begin position="50"/>
        <end position="164"/>
    </location>
</feature>
<evidence type="ECO:0000256" key="1">
    <source>
        <dbReference type="SAM" id="MobiDB-lite"/>
    </source>
</evidence>
<proteinExistence type="predicted"/>
<evidence type="ECO:0000313" key="4">
    <source>
        <dbReference type="Proteomes" id="UP001187415"/>
    </source>
</evidence>
<gene>
    <name evidence="3" type="ORF">Q5P01_006818</name>
</gene>
<dbReference type="Proteomes" id="UP001187415">
    <property type="component" value="Unassembled WGS sequence"/>
</dbReference>